<dbReference type="InterPro" id="IPR020846">
    <property type="entry name" value="MFS_dom"/>
</dbReference>
<dbReference type="InParanoid" id="A3LNV3"/>
<dbReference type="GO" id="GO:0022857">
    <property type="term" value="F:transmembrane transporter activity"/>
    <property type="evidence" value="ECO:0007669"/>
    <property type="project" value="InterPro"/>
</dbReference>
<accession>A3LNV3</accession>
<evidence type="ECO:0000313" key="8">
    <source>
        <dbReference type="Proteomes" id="UP000002258"/>
    </source>
</evidence>
<dbReference type="PANTHER" id="PTHR42718:SF14">
    <property type="entry name" value="AMINOTRIAZOLE RESISTANCE PROTEIN"/>
    <property type="match status" value="1"/>
</dbReference>
<feature type="transmembrane region" description="Helical" evidence="5">
    <location>
        <begin position="350"/>
        <end position="372"/>
    </location>
</feature>
<reference evidence="7 8" key="1">
    <citation type="journal article" date="2007" name="Nat. Biotechnol.">
        <title>Genome sequence of the lignocellulose-bioconverting and xylose-fermenting yeast Pichia stipitis.</title>
        <authorList>
            <person name="Jeffries T.W."/>
            <person name="Grigoriev I.V."/>
            <person name="Grimwood J."/>
            <person name="Laplaza J.M."/>
            <person name="Aerts A."/>
            <person name="Salamov A."/>
            <person name="Schmutz J."/>
            <person name="Lindquist E."/>
            <person name="Dehal P."/>
            <person name="Shapiro H."/>
            <person name="Jin Y.S."/>
            <person name="Passoth V."/>
            <person name="Richardson P.M."/>
        </authorList>
    </citation>
    <scope>NUCLEOTIDE SEQUENCE [LARGE SCALE GENOMIC DNA]</scope>
    <source>
        <strain evidence="8">ATCC 58785 / CBS 6054 / NBRC 10063 / NRRL Y-11545</strain>
    </source>
</reference>
<dbReference type="OrthoDB" id="2130629at2759"/>
<dbReference type="Pfam" id="PF07690">
    <property type="entry name" value="MFS_1"/>
    <property type="match status" value="1"/>
</dbReference>
<dbReference type="STRING" id="322104.A3LNV3"/>
<dbReference type="KEGG" id="pic:PICST_41453"/>
<evidence type="ECO:0000313" key="7">
    <source>
        <dbReference type="EMBL" id="ABN64929.2"/>
    </source>
</evidence>
<feature type="transmembrane region" description="Helical" evidence="5">
    <location>
        <begin position="149"/>
        <end position="170"/>
    </location>
</feature>
<feature type="transmembrane region" description="Helical" evidence="5">
    <location>
        <begin position="15"/>
        <end position="37"/>
    </location>
</feature>
<organism evidence="7 8">
    <name type="scientific">Scheffersomyces stipitis (strain ATCC 58785 / CBS 6054 / NBRC 10063 / NRRL Y-11545)</name>
    <name type="common">Yeast</name>
    <name type="synonym">Pichia stipitis</name>
    <dbReference type="NCBI Taxonomy" id="322104"/>
    <lineage>
        <taxon>Eukaryota</taxon>
        <taxon>Fungi</taxon>
        <taxon>Dikarya</taxon>
        <taxon>Ascomycota</taxon>
        <taxon>Saccharomycotina</taxon>
        <taxon>Pichiomycetes</taxon>
        <taxon>Debaryomycetaceae</taxon>
        <taxon>Scheffersomyces</taxon>
    </lineage>
</organism>
<proteinExistence type="predicted"/>
<feature type="transmembrane region" description="Helical" evidence="5">
    <location>
        <begin position="281"/>
        <end position="303"/>
    </location>
</feature>
<evidence type="ECO:0000256" key="2">
    <source>
        <dbReference type="ARBA" id="ARBA00022692"/>
    </source>
</evidence>
<feature type="transmembrane region" description="Helical" evidence="5">
    <location>
        <begin position="58"/>
        <end position="77"/>
    </location>
</feature>
<comment type="subcellular location">
    <subcellularLocation>
        <location evidence="1">Membrane</location>
        <topology evidence="1">Multi-pass membrane protein</topology>
    </subcellularLocation>
</comment>
<keyword evidence="4 5" id="KW-0472">Membrane</keyword>
<dbReference type="GO" id="GO:0016020">
    <property type="term" value="C:membrane"/>
    <property type="evidence" value="ECO:0007669"/>
    <property type="project" value="UniProtKB-SubCell"/>
</dbReference>
<dbReference type="EMBL" id="CP000496">
    <property type="protein sequence ID" value="ABN64929.2"/>
    <property type="molecule type" value="Genomic_DNA"/>
</dbReference>
<evidence type="ECO:0000256" key="4">
    <source>
        <dbReference type="ARBA" id="ARBA00023136"/>
    </source>
</evidence>
<dbReference type="SUPFAM" id="SSF103473">
    <property type="entry name" value="MFS general substrate transporter"/>
    <property type="match status" value="2"/>
</dbReference>
<feature type="transmembrane region" description="Helical" evidence="5">
    <location>
        <begin position="249"/>
        <end position="269"/>
    </location>
</feature>
<name>A3LNV3_PICST</name>
<protein>
    <submittedName>
        <fullName evidence="7">Multidrug-resistance type transporter aminotriazole resistance</fullName>
    </submittedName>
</protein>
<evidence type="ECO:0000256" key="5">
    <source>
        <dbReference type="SAM" id="Phobius"/>
    </source>
</evidence>
<dbReference type="OMA" id="FILCWAM"/>
<evidence type="ECO:0000256" key="1">
    <source>
        <dbReference type="ARBA" id="ARBA00004141"/>
    </source>
</evidence>
<dbReference type="FunCoup" id="A3LNV3">
    <property type="interactions" value="48"/>
</dbReference>
<dbReference type="PANTHER" id="PTHR42718">
    <property type="entry name" value="MAJOR FACILITATOR SUPERFAMILY MULTIDRUG TRANSPORTER MFSC"/>
    <property type="match status" value="1"/>
</dbReference>
<feature type="non-terminal residue" evidence="7">
    <location>
        <position position="473"/>
    </location>
</feature>
<feature type="transmembrane region" description="Helical" evidence="5">
    <location>
        <begin position="120"/>
        <end position="137"/>
    </location>
</feature>
<dbReference type="CDD" id="cd17476">
    <property type="entry name" value="MFS_Amf1_MDR_like"/>
    <property type="match status" value="1"/>
</dbReference>
<dbReference type="Proteomes" id="UP000002258">
    <property type="component" value="Chromosome 2"/>
</dbReference>
<dbReference type="InterPro" id="IPR036259">
    <property type="entry name" value="MFS_trans_sf"/>
</dbReference>
<dbReference type="InterPro" id="IPR011701">
    <property type="entry name" value="MFS"/>
</dbReference>
<feature type="transmembrane region" description="Helical" evidence="5">
    <location>
        <begin position="182"/>
        <end position="200"/>
    </location>
</feature>
<feature type="transmembrane region" description="Helical" evidence="5">
    <location>
        <begin position="384"/>
        <end position="406"/>
    </location>
</feature>
<dbReference type="AlphaFoldDB" id="A3LNV3"/>
<dbReference type="PROSITE" id="PS50850">
    <property type="entry name" value="MFS"/>
    <property type="match status" value="1"/>
</dbReference>
<dbReference type="Gene3D" id="1.20.1250.20">
    <property type="entry name" value="MFS general substrate transporter like domains"/>
    <property type="match status" value="2"/>
</dbReference>
<feature type="transmembrane region" description="Helical" evidence="5">
    <location>
        <begin position="412"/>
        <end position="432"/>
    </location>
</feature>
<dbReference type="HOGENOM" id="CLU_000960_27_4_1"/>
<evidence type="ECO:0000256" key="3">
    <source>
        <dbReference type="ARBA" id="ARBA00022989"/>
    </source>
</evidence>
<keyword evidence="8" id="KW-1185">Reference proteome</keyword>
<feature type="transmembrane region" description="Helical" evidence="5">
    <location>
        <begin position="220"/>
        <end position="237"/>
    </location>
</feature>
<gene>
    <name evidence="7" type="primary">ATR1</name>
    <name evidence="7" type="ORF">PICST_41453</name>
</gene>
<dbReference type="RefSeq" id="XP_001382958.2">
    <property type="nucleotide sequence ID" value="XM_001382921.1"/>
</dbReference>
<sequence>MDPRPAHYTSATHEVVVIALVCMGQFLSQVGVTMILSTMNILIHSFASNSSEIDQSKTVWFMGSFALTVGTFILLSGRLGDLFGLKLVFCIGWFWTAIWSLVCGLSVFSNSVTFFIVSRAFQGIGFALVLPCGMGILGNTYPNGPRKNLAFGCVGANGPTGATIGALMAAVIGQKSWWPWEFWILAIVSGLIGLLSVFMIPSNLNPNKYTLREAWDKLDVIGSLVGIVGLILFNFVWNQGPVVGWSTPYIIALLIVSVLFIVLFFYLQLNVLEHPLLPKSIFTVKIGLVLAIVCLGWGSFGVWQYYYWKIMLNLRQYTPIMTSLTYIPFLVFGIMASMIVSFIISRTKPSYIICFSAICFTAGCLMLSVTPVHQSYFQLTMGQMFILCWAMDMSFPAASIILSDYLPASSQGMAGSLVATVINYGVSLFLGISSTVEIETSEHSTTLQSYRSALYFGTGVAVLGVVFSVVFII</sequence>
<feature type="transmembrane region" description="Helical" evidence="5">
    <location>
        <begin position="83"/>
        <end position="108"/>
    </location>
</feature>
<keyword evidence="3 5" id="KW-1133">Transmembrane helix</keyword>
<keyword evidence="2 5" id="KW-0812">Transmembrane</keyword>
<dbReference type="eggNOG" id="KOG0254">
    <property type="taxonomic scope" value="Eukaryota"/>
</dbReference>
<feature type="transmembrane region" description="Helical" evidence="5">
    <location>
        <begin position="453"/>
        <end position="472"/>
    </location>
</feature>
<feature type="transmembrane region" description="Helical" evidence="5">
    <location>
        <begin position="324"/>
        <end position="344"/>
    </location>
</feature>
<dbReference type="GeneID" id="4836979"/>
<feature type="domain" description="Major facilitator superfamily (MFS) profile" evidence="6">
    <location>
        <begin position="17"/>
        <end position="473"/>
    </location>
</feature>
<evidence type="ECO:0000259" key="6">
    <source>
        <dbReference type="PROSITE" id="PS50850"/>
    </source>
</evidence>